<dbReference type="GO" id="GO:0003723">
    <property type="term" value="F:RNA binding"/>
    <property type="evidence" value="ECO:0007669"/>
    <property type="project" value="InterPro"/>
</dbReference>
<gene>
    <name evidence="4" type="primary">truA</name>
    <name evidence="9" type="ordered locus">Cphy_0126</name>
</gene>
<comment type="caution">
    <text evidence="4">Lacks conserved residue(s) required for the propagation of feature annotation.</text>
</comment>
<comment type="subunit">
    <text evidence="4">Homodimer.</text>
</comment>
<dbReference type="GO" id="GO:0031119">
    <property type="term" value="P:tRNA pseudouridine synthesis"/>
    <property type="evidence" value="ECO:0007669"/>
    <property type="project" value="UniProtKB-UniRule"/>
</dbReference>
<dbReference type="EC" id="5.4.99.12" evidence="4"/>
<evidence type="ECO:0000256" key="1">
    <source>
        <dbReference type="ARBA" id="ARBA00009375"/>
    </source>
</evidence>
<dbReference type="PANTHER" id="PTHR11142:SF0">
    <property type="entry name" value="TRNA PSEUDOURIDINE SYNTHASE-LIKE 1"/>
    <property type="match status" value="1"/>
</dbReference>
<dbReference type="HOGENOM" id="CLU_014673_0_1_9"/>
<dbReference type="AlphaFoldDB" id="A9KR47"/>
<dbReference type="PIRSF" id="PIRSF001430">
    <property type="entry name" value="tRNA_psdUrid_synth"/>
    <property type="match status" value="1"/>
</dbReference>
<dbReference type="STRING" id="357809.Cphy_0126"/>
<dbReference type="FunFam" id="3.30.70.580:FF:000001">
    <property type="entry name" value="tRNA pseudouridine synthase A"/>
    <property type="match status" value="1"/>
</dbReference>
<comment type="function">
    <text evidence="4">Formation of pseudouridine at positions 38, 39 and 40 in the anticodon stem and loop of transfer RNAs.</text>
</comment>
<dbReference type="InterPro" id="IPR001406">
    <property type="entry name" value="PsdUridine_synth_TruA"/>
</dbReference>
<proteinExistence type="inferred from homology"/>
<keyword evidence="3 4" id="KW-0413">Isomerase</keyword>
<dbReference type="Proteomes" id="UP000000370">
    <property type="component" value="Chromosome"/>
</dbReference>
<sequence length="264" mass="30278">MPGEMDRKRNIKLIISYDGTNYSGWQRIPKAANGDHSIQGLLEEFLSKVLLEPIKLIGSGRTDTGVHALGQVANFYSRSNLDVNIIRQKMNQVLPEDIKILQANEVDLNFHSRFDAVEKIYQYIIDTKERESVFFRKYSYSCGKDLDIEAMRQAAKLLIGTMDYKSFCTDRKDGKSTIRTISEITIEELRQNRNQQGIIFTFRGNGFLHHMIRIISGTLLEVGTQERSVESVRQAILGKKREYAGITLYPQGLFLKQVIYDKNS</sequence>
<evidence type="ECO:0000313" key="10">
    <source>
        <dbReference type="Proteomes" id="UP000000370"/>
    </source>
</evidence>
<evidence type="ECO:0000259" key="8">
    <source>
        <dbReference type="Pfam" id="PF01416"/>
    </source>
</evidence>
<comment type="catalytic activity">
    <reaction evidence="4 7">
        <text>uridine(38/39/40) in tRNA = pseudouridine(38/39/40) in tRNA</text>
        <dbReference type="Rhea" id="RHEA:22376"/>
        <dbReference type="Rhea" id="RHEA-COMP:10085"/>
        <dbReference type="Rhea" id="RHEA-COMP:10087"/>
        <dbReference type="ChEBI" id="CHEBI:65314"/>
        <dbReference type="ChEBI" id="CHEBI:65315"/>
        <dbReference type="EC" id="5.4.99.12"/>
    </reaction>
</comment>
<dbReference type="GO" id="GO:0160147">
    <property type="term" value="F:tRNA pseudouridine(38-40) synthase activity"/>
    <property type="evidence" value="ECO:0007669"/>
    <property type="project" value="UniProtKB-EC"/>
</dbReference>
<evidence type="ECO:0000256" key="3">
    <source>
        <dbReference type="ARBA" id="ARBA00023235"/>
    </source>
</evidence>
<dbReference type="RefSeq" id="WP_012198158.1">
    <property type="nucleotide sequence ID" value="NC_010001.1"/>
</dbReference>
<dbReference type="EMBL" id="CP000885">
    <property type="protein sequence ID" value="ABX40515.1"/>
    <property type="molecule type" value="Genomic_DNA"/>
</dbReference>
<organism evidence="9 10">
    <name type="scientific">Lachnoclostridium phytofermentans (strain ATCC 700394 / DSM 18823 / ISDg)</name>
    <name type="common">Clostridium phytofermentans</name>
    <dbReference type="NCBI Taxonomy" id="357809"/>
    <lineage>
        <taxon>Bacteria</taxon>
        <taxon>Bacillati</taxon>
        <taxon>Bacillota</taxon>
        <taxon>Clostridia</taxon>
        <taxon>Lachnospirales</taxon>
        <taxon>Lachnospiraceae</taxon>
    </lineage>
</organism>
<dbReference type="KEGG" id="cpy:Cphy_0126"/>
<dbReference type="OrthoDB" id="9811823at2"/>
<evidence type="ECO:0000313" key="9">
    <source>
        <dbReference type="EMBL" id="ABX40515.1"/>
    </source>
</evidence>
<evidence type="ECO:0000256" key="2">
    <source>
        <dbReference type="ARBA" id="ARBA00022694"/>
    </source>
</evidence>
<dbReference type="SUPFAM" id="SSF55120">
    <property type="entry name" value="Pseudouridine synthase"/>
    <property type="match status" value="1"/>
</dbReference>
<dbReference type="Gene3D" id="3.30.70.580">
    <property type="entry name" value="Pseudouridine synthase I, catalytic domain, N-terminal subdomain"/>
    <property type="match status" value="1"/>
</dbReference>
<evidence type="ECO:0000256" key="4">
    <source>
        <dbReference type="HAMAP-Rule" id="MF_00171"/>
    </source>
</evidence>
<feature type="domain" description="Pseudouridine synthase I TruA alpha/beta" evidence="8">
    <location>
        <begin position="154"/>
        <end position="261"/>
    </location>
</feature>
<dbReference type="HAMAP" id="MF_00171">
    <property type="entry name" value="TruA"/>
    <property type="match status" value="1"/>
</dbReference>
<dbReference type="NCBIfam" id="TIGR00071">
    <property type="entry name" value="hisT_truA"/>
    <property type="match status" value="1"/>
</dbReference>
<keyword evidence="10" id="KW-1185">Reference proteome</keyword>
<keyword evidence="2 4" id="KW-0819">tRNA processing</keyword>
<dbReference type="eggNOG" id="COG0101">
    <property type="taxonomic scope" value="Bacteria"/>
</dbReference>
<dbReference type="PANTHER" id="PTHR11142">
    <property type="entry name" value="PSEUDOURIDYLATE SYNTHASE"/>
    <property type="match status" value="1"/>
</dbReference>
<dbReference type="InterPro" id="IPR020103">
    <property type="entry name" value="PsdUridine_synth_cat_dom_sf"/>
</dbReference>
<dbReference type="Pfam" id="PF01416">
    <property type="entry name" value="PseudoU_synth_1"/>
    <property type="match status" value="2"/>
</dbReference>
<name>A9KR47_LACP7</name>
<dbReference type="InterPro" id="IPR020094">
    <property type="entry name" value="TruA/RsuA/RluB/E/F_N"/>
</dbReference>
<dbReference type="InterPro" id="IPR020095">
    <property type="entry name" value="PsdUridine_synth_TruA_C"/>
</dbReference>
<feature type="active site" description="Nucleophile" evidence="4 5">
    <location>
        <position position="63"/>
    </location>
</feature>
<feature type="domain" description="Pseudouridine synthase I TruA alpha/beta" evidence="8">
    <location>
        <begin position="14"/>
        <end position="115"/>
    </location>
</feature>
<reference evidence="10" key="1">
    <citation type="submission" date="2007-11" db="EMBL/GenBank/DDBJ databases">
        <title>Complete genome sequence of Clostridium phytofermentans ISDg.</title>
        <authorList>
            <person name="Leschine S.B."/>
            <person name="Warnick T.A."/>
            <person name="Blanchard J.L."/>
            <person name="Schnell D.J."/>
            <person name="Petit E.L."/>
            <person name="LaTouf W.G."/>
            <person name="Copeland A."/>
            <person name="Lucas S."/>
            <person name="Lapidus A."/>
            <person name="Barry K."/>
            <person name="Glavina del Rio T."/>
            <person name="Dalin E."/>
            <person name="Tice H."/>
            <person name="Pitluck S."/>
            <person name="Kiss H."/>
            <person name="Brettin T."/>
            <person name="Bruce D."/>
            <person name="Detter J.C."/>
            <person name="Han C."/>
            <person name="Kuske C."/>
            <person name="Schmutz J."/>
            <person name="Larimer F."/>
            <person name="Land M."/>
            <person name="Hauser L."/>
            <person name="Kyrpides N."/>
            <person name="Kim E.A."/>
            <person name="Richardson P."/>
        </authorList>
    </citation>
    <scope>NUCLEOTIDE SEQUENCE [LARGE SCALE GENOMIC DNA]</scope>
    <source>
        <strain evidence="10">ATCC 700394 / DSM 18823 / ISDg</strain>
    </source>
</reference>
<evidence type="ECO:0000256" key="5">
    <source>
        <dbReference type="PIRSR" id="PIRSR001430-1"/>
    </source>
</evidence>
<dbReference type="Gene3D" id="3.30.70.660">
    <property type="entry name" value="Pseudouridine synthase I, catalytic domain, C-terminal subdomain"/>
    <property type="match status" value="1"/>
</dbReference>
<dbReference type="InterPro" id="IPR020097">
    <property type="entry name" value="PsdUridine_synth_TruA_a/b_dom"/>
</dbReference>
<protein>
    <recommendedName>
        <fullName evidence="4">tRNA pseudouridine synthase A</fullName>
        <ecNumber evidence="4">5.4.99.12</ecNumber>
    </recommendedName>
    <alternativeName>
        <fullName evidence="4">tRNA pseudouridine(38-40) synthase</fullName>
    </alternativeName>
    <alternativeName>
        <fullName evidence="4">tRNA pseudouridylate synthase I</fullName>
    </alternativeName>
    <alternativeName>
        <fullName evidence="4">tRNA-uridine isomerase I</fullName>
    </alternativeName>
</protein>
<accession>A9KR47</accession>
<evidence type="ECO:0000256" key="6">
    <source>
        <dbReference type="PIRSR" id="PIRSR001430-2"/>
    </source>
</evidence>
<comment type="similarity">
    <text evidence="1 4 7">Belongs to the tRNA pseudouridine synthase TruA family.</text>
</comment>
<evidence type="ECO:0000256" key="7">
    <source>
        <dbReference type="RuleBase" id="RU003792"/>
    </source>
</evidence>
<feature type="binding site" evidence="4 6">
    <location>
        <position position="121"/>
    </location>
    <ligand>
        <name>substrate</name>
    </ligand>
</feature>
<dbReference type="CDD" id="cd02570">
    <property type="entry name" value="PseudoU_synth_EcTruA"/>
    <property type="match status" value="1"/>
</dbReference>